<accession>A0A501WZK4</accession>
<reference evidence="1 2" key="1">
    <citation type="submission" date="2019-06" db="EMBL/GenBank/DDBJ databases">
        <title>A novel bacterium of genus Amaricoccus, isolated from marine sediment.</title>
        <authorList>
            <person name="Huang H."/>
            <person name="Mo K."/>
            <person name="Hu Y."/>
        </authorList>
    </citation>
    <scope>NUCLEOTIDE SEQUENCE [LARGE SCALE GENOMIC DNA]</scope>
    <source>
        <strain evidence="1 2">HB172011</strain>
    </source>
</reference>
<dbReference type="InterPro" id="IPR012349">
    <property type="entry name" value="Split_barrel_FMN-bd"/>
</dbReference>
<comment type="caution">
    <text evidence="1">The sequence shown here is derived from an EMBL/GenBank/DDBJ whole genome shotgun (WGS) entry which is preliminary data.</text>
</comment>
<proteinExistence type="predicted"/>
<organism evidence="1 2">
    <name type="scientific">Amaricoccus solimangrovi</name>
    <dbReference type="NCBI Taxonomy" id="2589815"/>
    <lineage>
        <taxon>Bacteria</taxon>
        <taxon>Pseudomonadati</taxon>
        <taxon>Pseudomonadota</taxon>
        <taxon>Alphaproteobacteria</taxon>
        <taxon>Rhodobacterales</taxon>
        <taxon>Paracoccaceae</taxon>
        <taxon>Amaricoccus</taxon>
    </lineage>
</organism>
<dbReference type="Proteomes" id="UP000319255">
    <property type="component" value="Unassembled WGS sequence"/>
</dbReference>
<dbReference type="Gene3D" id="2.30.110.10">
    <property type="entry name" value="Electron Transport, Fmn-binding Protein, Chain A"/>
    <property type="match status" value="1"/>
</dbReference>
<name>A0A501WZK4_9RHOB</name>
<dbReference type="EMBL" id="VFRP01000001">
    <property type="protein sequence ID" value="TPE53894.1"/>
    <property type="molecule type" value="Genomic_DNA"/>
</dbReference>
<dbReference type="OrthoDB" id="2618648at2"/>
<evidence type="ECO:0000313" key="1">
    <source>
        <dbReference type="EMBL" id="TPE53894.1"/>
    </source>
</evidence>
<protein>
    <submittedName>
        <fullName evidence="1">Pyridoxamine 5'-phosphate oxidase family protein</fullName>
    </submittedName>
</protein>
<gene>
    <name evidence="1" type="ORF">FJM51_02270</name>
</gene>
<dbReference type="SUPFAM" id="SSF50475">
    <property type="entry name" value="FMN-binding split barrel"/>
    <property type="match status" value="1"/>
</dbReference>
<dbReference type="AlphaFoldDB" id="A0A501WZK4"/>
<evidence type="ECO:0000313" key="2">
    <source>
        <dbReference type="Proteomes" id="UP000319255"/>
    </source>
</evidence>
<keyword evidence="2" id="KW-1185">Reference proteome</keyword>
<sequence>MRVTEELAAFVSGPVLMTIGTRDAANRPMIARGTGGRAWDDRGGISLAISGWLWPETVANLRANGMISATFVRPDTYEAFQLKGRARLRDPEPSEREAGGRYVREAAAMLNRLEIPLALIACWLTDRDLVIADFTVDRVFEQTPGPRAGRVVA</sequence>